<dbReference type="FunFam" id="3.30.200.20:FF:000178">
    <property type="entry name" value="serine/threonine-protein kinase PBS1-like"/>
    <property type="match status" value="1"/>
</dbReference>
<feature type="transmembrane region" description="Helical" evidence="13">
    <location>
        <begin position="239"/>
        <end position="261"/>
    </location>
</feature>
<dbReference type="GO" id="GO:0004674">
    <property type="term" value="F:protein serine/threonine kinase activity"/>
    <property type="evidence" value="ECO:0007669"/>
    <property type="project" value="UniProtKB-KW"/>
</dbReference>
<dbReference type="InterPro" id="IPR008271">
    <property type="entry name" value="Ser/Thr_kinase_AS"/>
</dbReference>
<keyword evidence="4 13" id="KW-0812">Transmembrane</keyword>
<feature type="transmembrane region" description="Helical" evidence="13">
    <location>
        <begin position="291"/>
        <end position="310"/>
    </location>
</feature>
<evidence type="ECO:0000256" key="10">
    <source>
        <dbReference type="ARBA" id="ARBA00023136"/>
    </source>
</evidence>
<feature type="chain" id="PRO_5044879352" evidence="14">
    <location>
        <begin position="29"/>
        <end position="744"/>
    </location>
</feature>
<keyword evidence="10 13" id="KW-0472">Membrane</keyword>
<dbReference type="Proteomes" id="UP001567538">
    <property type="component" value="Unassembled WGS sequence"/>
</dbReference>
<dbReference type="Gene3D" id="3.30.200.20">
    <property type="entry name" value="Phosphorylase Kinase, domain 1"/>
    <property type="match status" value="1"/>
</dbReference>
<sequence length="744" mass="83898">MITTKKLITFLTTSSLLILSLHAAAADADANCSPSACGDIRNISSPFHLKGGPSRCSHTKFELTCENNVTFLYLDSINHYVKAINYQNSTIRLVDASINNGDICSFPIISSHLYNFTALPPSPHHLPTRIQELSVNLISCPNPVNNSSLFTYCASNLSHPRFSYVHVGRIMVSEVPHMCRVDLNVMISGWGSMDLKNVSLSQIHQSLLHGFDLYFNNYQFDKQPTIWDDLFRLLSGPDLIILAGVNLPVTIIIGITCVPLLLYTSFWVYIQYFWNYINYYYYYYYQALGSSNYISFIAFVVCCMAITVCLTAVLNPILMIIIGSGVGLSLLVIYIHNSGERVWQAYIDLPTEVDELVVPALNTGIIIWTPRIVICPLVFWFLIYKFRRRRLSLFEGVESFLQSDNKLVPIRYSYSDIKKMTKNFKDKLGQGGFGSVYKGKLRSGHLVAVKLLGKSGANGQDFINEIATIGRIHHVNVVQLVGYCAERSKRALIFDFMPNGSLDKYVFNREKASSLNWDMKFKIAVEVARGIEYLHHGCDIQILHFDIKPHNILLDDNFVPKISDFGLAKLCSTNKETVTLTAARGTIGYVAPELINRSFGAVSYKADVYSFGMLLMEMVNLNKDLAKNNDESSKYFPNWIYDHLNQGRDTDIGNVDENDDRNIGRKMTIVALWCIQMSPDNRPSMNKVLEMLEGDVEHLQIPDYPSQAVYMEGNEEESWGTDSNASVSLLHDNNVITIEIISNA</sequence>
<evidence type="ECO:0000256" key="11">
    <source>
        <dbReference type="ARBA" id="ARBA00023180"/>
    </source>
</evidence>
<dbReference type="PANTHER" id="PTHR27009">
    <property type="entry name" value="RUST RESISTANCE KINASE LR10-RELATED"/>
    <property type="match status" value="1"/>
</dbReference>
<keyword evidence="6 12" id="KW-0547">Nucleotide-binding</keyword>
<dbReference type="PROSITE" id="PS00108">
    <property type="entry name" value="PROTEIN_KINASE_ST"/>
    <property type="match status" value="1"/>
</dbReference>
<proteinExistence type="predicted"/>
<organism evidence="16 17">
    <name type="scientific">Salvia divinorum</name>
    <name type="common">Maria pastora</name>
    <name type="synonym">Diviner's sage</name>
    <dbReference type="NCBI Taxonomy" id="28513"/>
    <lineage>
        <taxon>Eukaryota</taxon>
        <taxon>Viridiplantae</taxon>
        <taxon>Streptophyta</taxon>
        <taxon>Embryophyta</taxon>
        <taxon>Tracheophyta</taxon>
        <taxon>Spermatophyta</taxon>
        <taxon>Magnoliopsida</taxon>
        <taxon>eudicotyledons</taxon>
        <taxon>Gunneridae</taxon>
        <taxon>Pentapetalae</taxon>
        <taxon>asterids</taxon>
        <taxon>lamiids</taxon>
        <taxon>Lamiales</taxon>
        <taxon>Lamiaceae</taxon>
        <taxon>Nepetoideae</taxon>
        <taxon>Mentheae</taxon>
        <taxon>Salviinae</taxon>
        <taxon>Salvia</taxon>
        <taxon>Salvia subgen. Calosphace</taxon>
    </lineage>
</organism>
<dbReference type="Pfam" id="PF00069">
    <property type="entry name" value="Pkinase"/>
    <property type="match status" value="1"/>
</dbReference>
<dbReference type="Gene3D" id="1.10.510.10">
    <property type="entry name" value="Transferase(Phosphotransferase) domain 1"/>
    <property type="match status" value="1"/>
</dbReference>
<dbReference type="InterPro" id="IPR045874">
    <property type="entry name" value="LRK10/LRL21-25-like"/>
</dbReference>
<gene>
    <name evidence="16" type="ORF">AAHA92_32079</name>
</gene>
<accession>A0ABD1FMU8</accession>
<evidence type="ECO:0000256" key="8">
    <source>
        <dbReference type="ARBA" id="ARBA00022840"/>
    </source>
</evidence>
<dbReference type="InterPro" id="IPR000719">
    <property type="entry name" value="Prot_kinase_dom"/>
</dbReference>
<keyword evidence="17" id="KW-1185">Reference proteome</keyword>
<feature type="domain" description="Protein kinase" evidence="15">
    <location>
        <begin position="422"/>
        <end position="701"/>
    </location>
</feature>
<evidence type="ECO:0000256" key="9">
    <source>
        <dbReference type="ARBA" id="ARBA00022989"/>
    </source>
</evidence>
<dbReference type="GO" id="GO:0005524">
    <property type="term" value="F:ATP binding"/>
    <property type="evidence" value="ECO:0007669"/>
    <property type="project" value="UniProtKB-UniRule"/>
</dbReference>
<dbReference type="GO" id="GO:0016020">
    <property type="term" value="C:membrane"/>
    <property type="evidence" value="ECO:0007669"/>
    <property type="project" value="UniProtKB-SubCell"/>
</dbReference>
<evidence type="ECO:0000259" key="15">
    <source>
        <dbReference type="PROSITE" id="PS50011"/>
    </source>
</evidence>
<feature type="transmembrane region" description="Helical" evidence="13">
    <location>
        <begin position="317"/>
        <end position="336"/>
    </location>
</feature>
<keyword evidence="5 14" id="KW-0732">Signal</keyword>
<keyword evidence="7" id="KW-0418">Kinase</keyword>
<dbReference type="SUPFAM" id="SSF56112">
    <property type="entry name" value="Protein kinase-like (PK-like)"/>
    <property type="match status" value="1"/>
</dbReference>
<dbReference type="EMBL" id="JBEAFC010000014">
    <property type="protein sequence ID" value="KAL1532008.1"/>
    <property type="molecule type" value="Genomic_DNA"/>
</dbReference>
<evidence type="ECO:0000256" key="2">
    <source>
        <dbReference type="ARBA" id="ARBA00022527"/>
    </source>
</evidence>
<evidence type="ECO:0000256" key="3">
    <source>
        <dbReference type="ARBA" id="ARBA00022679"/>
    </source>
</evidence>
<dbReference type="InterPro" id="IPR017441">
    <property type="entry name" value="Protein_kinase_ATP_BS"/>
</dbReference>
<evidence type="ECO:0000256" key="5">
    <source>
        <dbReference type="ARBA" id="ARBA00022729"/>
    </source>
</evidence>
<evidence type="ECO:0000256" key="12">
    <source>
        <dbReference type="PROSITE-ProRule" id="PRU10141"/>
    </source>
</evidence>
<keyword evidence="11" id="KW-0325">Glycoprotein</keyword>
<dbReference type="SMART" id="SM00220">
    <property type="entry name" value="S_TKc"/>
    <property type="match status" value="1"/>
</dbReference>
<dbReference type="PROSITE" id="PS50011">
    <property type="entry name" value="PROTEIN_KINASE_DOM"/>
    <property type="match status" value="1"/>
</dbReference>
<feature type="transmembrane region" description="Helical" evidence="13">
    <location>
        <begin position="356"/>
        <end position="383"/>
    </location>
</feature>
<name>A0ABD1FMU8_SALDI</name>
<keyword evidence="3" id="KW-0808">Transferase</keyword>
<evidence type="ECO:0000256" key="7">
    <source>
        <dbReference type="ARBA" id="ARBA00022777"/>
    </source>
</evidence>
<evidence type="ECO:0000313" key="16">
    <source>
        <dbReference type="EMBL" id="KAL1532008.1"/>
    </source>
</evidence>
<comment type="caution">
    <text evidence="16">The sequence shown here is derived from an EMBL/GenBank/DDBJ whole genome shotgun (WGS) entry which is preliminary data.</text>
</comment>
<evidence type="ECO:0000256" key="14">
    <source>
        <dbReference type="SAM" id="SignalP"/>
    </source>
</evidence>
<evidence type="ECO:0000256" key="1">
    <source>
        <dbReference type="ARBA" id="ARBA00004479"/>
    </source>
</evidence>
<feature type="signal peptide" evidence="14">
    <location>
        <begin position="1"/>
        <end position="28"/>
    </location>
</feature>
<feature type="binding site" evidence="12">
    <location>
        <position position="450"/>
    </location>
    <ligand>
        <name>ATP</name>
        <dbReference type="ChEBI" id="CHEBI:30616"/>
    </ligand>
</feature>
<evidence type="ECO:0000313" key="17">
    <source>
        <dbReference type="Proteomes" id="UP001567538"/>
    </source>
</evidence>
<reference evidence="16 17" key="1">
    <citation type="submission" date="2024-06" db="EMBL/GenBank/DDBJ databases">
        <title>A chromosome level genome sequence of Diviner's sage (Salvia divinorum).</title>
        <authorList>
            <person name="Ford S.A."/>
            <person name="Ro D.-K."/>
            <person name="Ness R.W."/>
            <person name="Phillips M.A."/>
        </authorList>
    </citation>
    <scope>NUCLEOTIDE SEQUENCE [LARGE SCALE GENOMIC DNA]</scope>
    <source>
        <strain evidence="16">SAF-2024a</strain>
        <tissue evidence="16">Leaf</tissue>
    </source>
</reference>
<dbReference type="InterPro" id="IPR025287">
    <property type="entry name" value="WAK_GUB"/>
</dbReference>
<dbReference type="InterPro" id="IPR011009">
    <property type="entry name" value="Kinase-like_dom_sf"/>
</dbReference>
<comment type="subcellular location">
    <subcellularLocation>
        <location evidence="1">Membrane</location>
        <topology evidence="1">Single-pass type I membrane protein</topology>
    </subcellularLocation>
</comment>
<evidence type="ECO:0000256" key="13">
    <source>
        <dbReference type="SAM" id="Phobius"/>
    </source>
</evidence>
<protein>
    <submittedName>
        <fullName evidence="16">LEAF RUST 10 DISEASE-RESISTANCE LOCUS RECEPTOR-LIKE PROTEIN KINASE-like 2.5</fullName>
    </submittedName>
</protein>
<keyword evidence="9 13" id="KW-1133">Transmembrane helix</keyword>
<keyword evidence="8 12" id="KW-0067">ATP-binding</keyword>
<dbReference type="FunFam" id="1.10.510.10:FF:000590">
    <property type="entry name" value="PR5-like receptor kinase"/>
    <property type="match status" value="1"/>
</dbReference>
<dbReference type="Pfam" id="PF13947">
    <property type="entry name" value="GUB_WAK_bind"/>
    <property type="match status" value="1"/>
</dbReference>
<keyword evidence="2" id="KW-0723">Serine/threonine-protein kinase</keyword>
<evidence type="ECO:0000256" key="6">
    <source>
        <dbReference type="ARBA" id="ARBA00022741"/>
    </source>
</evidence>
<evidence type="ECO:0000256" key="4">
    <source>
        <dbReference type="ARBA" id="ARBA00022692"/>
    </source>
</evidence>
<dbReference type="AlphaFoldDB" id="A0ABD1FMU8"/>
<dbReference type="PROSITE" id="PS00107">
    <property type="entry name" value="PROTEIN_KINASE_ATP"/>
    <property type="match status" value="1"/>
</dbReference>